<evidence type="ECO:0000313" key="2">
    <source>
        <dbReference type="Proteomes" id="UP000095287"/>
    </source>
</evidence>
<dbReference type="AlphaFoldDB" id="A0A1I8A9G6"/>
<reference evidence="3" key="1">
    <citation type="submission" date="2016-11" db="UniProtKB">
        <authorList>
            <consortium name="WormBaseParasite"/>
        </authorList>
    </citation>
    <scope>IDENTIFICATION</scope>
</reference>
<keyword evidence="2" id="KW-1185">Reference proteome</keyword>
<proteinExistence type="predicted"/>
<evidence type="ECO:0000256" key="1">
    <source>
        <dbReference type="SAM" id="MobiDB-lite"/>
    </source>
</evidence>
<evidence type="ECO:0000313" key="3">
    <source>
        <dbReference type="WBParaSite" id="L893_g3465.t1"/>
    </source>
</evidence>
<protein>
    <submittedName>
        <fullName evidence="3">Transposase</fullName>
    </submittedName>
</protein>
<dbReference type="Proteomes" id="UP000095287">
    <property type="component" value="Unplaced"/>
</dbReference>
<feature type="region of interest" description="Disordered" evidence="1">
    <location>
        <begin position="1"/>
        <end position="31"/>
    </location>
</feature>
<dbReference type="WBParaSite" id="L893_g3465.t1">
    <property type="protein sequence ID" value="L893_g3465.t1"/>
    <property type="gene ID" value="L893_g3465"/>
</dbReference>
<name>A0A1I8A9G6_9BILA</name>
<organism evidence="2 3">
    <name type="scientific">Steinernema glaseri</name>
    <dbReference type="NCBI Taxonomy" id="37863"/>
    <lineage>
        <taxon>Eukaryota</taxon>
        <taxon>Metazoa</taxon>
        <taxon>Ecdysozoa</taxon>
        <taxon>Nematoda</taxon>
        <taxon>Chromadorea</taxon>
        <taxon>Rhabditida</taxon>
        <taxon>Tylenchina</taxon>
        <taxon>Panagrolaimomorpha</taxon>
        <taxon>Strongyloidoidea</taxon>
        <taxon>Steinernematidae</taxon>
        <taxon>Steinernema</taxon>
    </lineage>
</organism>
<sequence length="75" mass="8671">MMTEDDGAFWEGDGLHKHHKTTPGRRNDQGFKQFDTQGYAARIFLHLVPPNELLPYPTRRHLLPATCSKQLHVVF</sequence>
<accession>A0A1I8A9G6</accession>